<protein>
    <submittedName>
        <fullName evidence="1">Uncharacterized protein</fullName>
    </submittedName>
</protein>
<reference evidence="1" key="1">
    <citation type="submission" date="2020-05" db="UniProtKB">
        <authorList>
            <consortium name="EnsemblMetazoa"/>
        </authorList>
    </citation>
    <scope>IDENTIFICATION</scope>
    <source>
        <strain evidence="1">FUMOZ</strain>
    </source>
</reference>
<accession>A0A182RFP7</accession>
<dbReference type="AlphaFoldDB" id="A0A182RFP7"/>
<dbReference type="VEuPathDB" id="VectorBase:AFUN005029"/>
<organism evidence="1">
    <name type="scientific">Anopheles funestus</name>
    <name type="common">African malaria mosquito</name>
    <dbReference type="NCBI Taxonomy" id="62324"/>
    <lineage>
        <taxon>Eukaryota</taxon>
        <taxon>Metazoa</taxon>
        <taxon>Ecdysozoa</taxon>
        <taxon>Arthropoda</taxon>
        <taxon>Hexapoda</taxon>
        <taxon>Insecta</taxon>
        <taxon>Pterygota</taxon>
        <taxon>Neoptera</taxon>
        <taxon>Endopterygota</taxon>
        <taxon>Diptera</taxon>
        <taxon>Nematocera</taxon>
        <taxon>Culicoidea</taxon>
        <taxon>Culicidae</taxon>
        <taxon>Anophelinae</taxon>
        <taxon>Anopheles</taxon>
    </lineage>
</organism>
<dbReference type="VEuPathDB" id="VectorBase:AFUN2_004268"/>
<sequence>MASLLPRVDVVFLAYSPAVGKVPLVTLDSICTVSLYELQRHLQTKRTERNSMGVAAYKHYKWYNAVLAEELRTTSKGQPRPLLQAFHWYIETSNTDAFRVEDQQYEAVSLIVAAEVEHWYCARSDHSVQGSRARISFGADSNVTIGPATPKVASGRQLNNRSTTLERIREEC</sequence>
<evidence type="ECO:0000313" key="1">
    <source>
        <dbReference type="EnsemblMetazoa" id="AFUN005029-PA"/>
    </source>
</evidence>
<dbReference type="EnsemblMetazoa" id="AFUN005029-RA">
    <property type="protein sequence ID" value="AFUN005029-PA"/>
    <property type="gene ID" value="AFUN005029"/>
</dbReference>
<name>A0A182RFP7_ANOFN</name>
<proteinExistence type="predicted"/>